<comment type="caution">
    <text evidence="1">The sequence shown here is derived from an EMBL/GenBank/DDBJ whole genome shotgun (WGS) entry which is preliminary data.</text>
</comment>
<name>A0ABT4SI88_9ACTN</name>
<keyword evidence="2" id="KW-1185">Reference proteome</keyword>
<accession>A0ABT4SI88</accession>
<evidence type="ECO:0000313" key="1">
    <source>
        <dbReference type="EMBL" id="MDA0636723.1"/>
    </source>
</evidence>
<proteinExistence type="predicted"/>
<sequence length="118" mass="11195">MRARKPMVAAFAMSAGQVAVSRAGRTVRRRVGVPTAGGLVVATSAAGRLVGSGDGVRSCPLGAGVGSGVPVASAGGLPASSLTEVVAVAETVAETVGEMAGEVTDGGGRAVPAPSAPV</sequence>
<dbReference type="Proteomes" id="UP001144036">
    <property type="component" value="Unassembled WGS sequence"/>
</dbReference>
<dbReference type="RefSeq" id="WP_270157618.1">
    <property type="nucleotide sequence ID" value="NZ_JAPNNL010000120.1"/>
</dbReference>
<gene>
    <name evidence="1" type="ORF">OUY22_25220</name>
</gene>
<reference evidence="1" key="1">
    <citation type="submission" date="2022-11" db="EMBL/GenBank/DDBJ databases">
        <title>Nonomuraea corallina sp. nov., a new species of the genus Nonomuraea isolated from sea side sediment in Thai sea.</title>
        <authorList>
            <person name="Ngamcharungchit C."/>
            <person name="Matsumoto A."/>
            <person name="Suriyachadkun C."/>
            <person name="Panbangred W."/>
            <person name="Inahashi Y."/>
            <person name="Intra B."/>
        </authorList>
    </citation>
    <scope>NUCLEOTIDE SEQUENCE</scope>
    <source>
        <strain evidence="1">MCN248</strain>
    </source>
</reference>
<organism evidence="1 2">
    <name type="scientific">Nonomuraea corallina</name>
    <dbReference type="NCBI Taxonomy" id="2989783"/>
    <lineage>
        <taxon>Bacteria</taxon>
        <taxon>Bacillati</taxon>
        <taxon>Actinomycetota</taxon>
        <taxon>Actinomycetes</taxon>
        <taxon>Streptosporangiales</taxon>
        <taxon>Streptosporangiaceae</taxon>
        <taxon>Nonomuraea</taxon>
    </lineage>
</organism>
<protein>
    <submittedName>
        <fullName evidence="1">Uncharacterized protein</fullName>
    </submittedName>
</protein>
<feature type="non-terminal residue" evidence="1">
    <location>
        <position position="118"/>
    </location>
</feature>
<dbReference type="EMBL" id="JAPNNL010000120">
    <property type="protein sequence ID" value="MDA0636723.1"/>
    <property type="molecule type" value="Genomic_DNA"/>
</dbReference>
<evidence type="ECO:0000313" key="2">
    <source>
        <dbReference type="Proteomes" id="UP001144036"/>
    </source>
</evidence>